<gene>
    <name evidence="1" type="ORF">PUR29_36650</name>
</gene>
<comment type="caution">
    <text evidence="1">The sequence shown here is derived from an EMBL/GenBank/DDBJ whole genome shotgun (WGS) entry which is preliminary data.</text>
</comment>
<keyword evidence="2" id="KW-1185">Reference proteome</keyword>
<evidence type="ECO:0000313" key="2">
    <source>
        <dbReference type="Proteomes" id="UP001407347"/>
    </source>
</evidence>
<dbReference type="EMBL" id="JAQYXP010000010">
    <property type="protein sequence ID" value="MEN3238969.1"/>
    <property type="molecule type" value="Genomic_DNA"/>
</dbReference>
<dbReference type="Proteomes" id="UP001407347">
    <property type="component" value="Unassembled WGS sequence"/>
</dbReference>
<protein>
    <submittedName>
        <fullName evidence="1">Uncharacterized protein</fullName>
    </submittedName>
</protein>
<name>A0ABV0A551_9HYPH</name>
<organism evidence="1 2">
    <name type="scientific">Methylobacterium ajmalii</name>
    <dbReference type="NCBI Taxonomy" id="2738439"/>
    <lineage>
        <taxon>Bacteria</taxon>
        <taxon>Pseudomonadati</taxon>
        <taxon>Pseudomonadota</taxon>
        <taxon>Alphaproteobacteria</taxon>
        <taxon>Hyphomicrobiales</taxon>
        <taxon>Methylobacteriaceae</taxon>
        <taxon>Methylobacterium</taxon>
    </lineage>
</organism>
<proteinExistence type="predicted"/>
<dbReference type="RefSeq" id="WP_346013916.1">
    <property type="nucleotide sequence ID" value="NZ_JAQYXP010000010.1"/>
</dbReference>
<reference evidence="1 2" key="1">
    <citation type="journal article" date="2023" name="PLoS ONE">
        <title>Complete genome assembly of Hawai'i environmental nontuberculous mycobacteria reveals unexpected co-isolation with methylobacteria.</title>
        <authorList>
            <person name="Hendrix J."/>
            <person name="Epperson L.E."/>
            <person name="Tong E.I."/>
            <person name="Chan Y.L."/>
            <person name="Hasan N.A."/>
            <person name="Dawrs S.N."/>
            <person name="Norton G.J."/>
            <person name="Virdi R."/>
            <person name="Crooks J.L."/>
            <person name="Chan E.D."/>
            <person name="Honda J.R."/>
            <person name="Strong M."/>
        </authorList>
    </citation>
    <scope>NUCLEOTIDE SEQUENCE [LARGE SCALE GENOMIC DNA]</scope>
    <source>
        <strain evidence="1 2">NJH_HI04-1</strain>
    </source>
</reference>
<accession>A0ABV0A551</accession>
<evidence type="ECO:0000313" key="1">
    <source>
        <dbReference type="EMBL" id="MEN3238969.1"/>
    </source>
</evidence>
<sequence length="92" mass="10424">MALNIPLYEALKGQVYDIAQVVTSRGNAEARTEGFRDVYHMIMSDSDHPRQQAFLMMLGSRLSEKQRIVLLDGLAKEYAGLDGWMAYVDREA</sequence>